<reference evidence="1" key="1">
    <citation type="submission" date="2021-09" db="EMBL/GenBank/DDBJ databases">
        <title>A high-quality genome of the endoparasitic fungus Hirsutella rhossiliensis with a comparison of Hirsutella genomes reveals transposable elements contributing to genome size variation.</title>
        <authorList>
            <person name="Lin R."/>
            <person name="Jiao Y."/>
            <person name="Sun X."/>
            <person name="Ling J."/>
            <person name="Xie B."/>
            <person name="Cheng X."/>
        </authorList>
    </citation>
    <scope>NUCLEOTIDE SEQUENCE</scope>
    <source>
        <strain evidence="1">HR02</strain>
    </source>
</reference>
<evidence type="ECO:0000313" key="2">
    <source>
        <dbReference type="Proteomes" id="UP000824596"/>
    </source>
</evidence>
<name>A0A9P8SP96_9HYPO</name>
<dbReference type="OrthoDB" id="4850586at2759"/>
<accession>A0A9P8SP96</accession>
<keyword evidence="2" id="KW-1185">Reference proteome</keyword>
<sequence length="50" mass="5790">MASFGEILEKSHEERKIIALETIAEAARLWIQLHQPDEEEIEDGQEEVNN</sequence>
<evidence type="ECO:0000313" key="1">
    <source>
        <dbReference type="EMBL" id="KAH0968705.1"/>
    </source>
</evidence>
<organism evidence="1 2">
    <name type="scientific">Hirsutella rhossiliensis</name>
    <dbReference type="NCBI Taxonomy" id="111463"/>
    <lineage>
        <taxon>Eukaryota</taxon>
        <taxon>Fungi</taxon>
        <taxon>Dikarya</taxon>
        <taxon>Ascomycota</taxon>
        <taxon>Pezizomycotina</taxon>
        <taxon>Sordariomycetes</taxon>
        <taxon>Hypocreomycetidae</taxon>
        <taxon>Hypocreales</taxon>
        <taxon>Ophiocordycipitaceae</taxon>
        <taxon>Hirsutella</taxon>
    </lineage>
</organism>
<dbReference type="RefSeq" id="XP_044726218.1">
    <property type="nucleotide sequence ID" value="XM_044859818.1"/>
</dbReference>
<dbReference type="EMBL" id="JAIZPD010000001">
    <property type="protein sequence ID" value="KAH0968705.1"/>
    <property type="molecule type" value="Genomic_DNA"/>
</dbReference>
<dbReference type="AlphaFoldDB" id="A0A9P8SP96"/>
<gene>
    <name evidence="1" type="ORF">HRG_01347</name>
</gene>
<dbReference type="Proteomes" id="UP000824596">
    <property type="component" value="Unassembled WGS sequence"/>
</dbReference>
<protein>
    <submittedName>
        <fullName evidence="1">Uncharacterized protein</fullName>
    </submittedName>
</protein>
<comment type="caution">
    <text evidence="1">The sequence shown here is derived from an EMBL/GenBank/DDBJ whole genome shotgun (WGS) entry which is preliminary data.</text>
</comment>
<dbReference type="GeneID" id="68350476"/>
<proteinExistence type="predicted"/>